<gene>
    <name evidence="4" type="ordered locus">sce7825</name>
</gene>
<dbReference type="STRING" id="448385.sce7825"/>
<keyword evidence="1" id="KW-0677">Repeat</keyword>
<proteinExistence type="predicted"/>
<feature type="region of interest" description="Disordered" evidence="2">
    <location>
        <begin position="808"/>
        <end position="963"/>
    </location>
</feature>
<dbReference type="InterPro" id="IPR050708">
    <property type="entry name" value="T6SS_VgrG/RHS"/>
</dbReference>
<sequence length="963" mass="106433">MAPLPPPVPPRSRPCRSWASQQGAGHDVHGRGDASEQALWARCSVADAADRGAGPQGDDDGRVRQGAHRARAGAARRQLWFQGTLIDANGKSRNTYRDVGGRIATVEEFNRIKGVETRIVTRYQHSPLGELVRVTDARNNATTATYDSVGRMVTLVSPDAGRTEWRYDLVGNLRAKQTAELAAQGQLIRYEYDFNRLRKIDYPVTQDVVYTYGEPDDAGDEQGNRAARLVEETSAAGKRSFRYDRFGNTAELTSEFPRLREPHRGPYQATMKYVFDALGRMQELHFPGSGEEIVRYGYDRGGAVVSVVGENQRVNPQHPSEPRTTEYLRHIGYDEFGQRVRVVAGNGIETKYRYDESTRRMTEVNADHQSAQMRSMGRSPRPFQRLRYRYDLVGNIRELNNEVPFDESLGGAVMVARTQQRFAYDDLNQLTEASGIYQERGNEQQRYTLGVDYDVLGNATAKRQEVARYGRVGPDNWQMQYPIRERTYRNDYRYTGPRPHAANQVDEYVPAESQPRLRELFYDANGNHKQWKYRGNLQRTLSWDEDNRLVSVSENGQEMSRALYDGAGERRVHRHGAAGEEETAYVDQHLVVRNGVIATKHLFAGETRIASKIDADYYQMPPVLYYHPDHLGSTQYVTDQDQALSQHVEYLPSGELWADQTDSRFQNRQPYLFTGKELDLSTGLYHYGARSYEPRLGVWMSPDPVLAEYMAGRINGGVYRPINLGLYTYAWNNPVVLIDPDGRLTTRAIAEAFVKSTAVVGTALSVPAAAAVAEPTPVGEIVVAGAFVVGSIGYAGYLIFDAAANGEPPKPPESFPIPEDTPEDVAAPPPAAGGGGAKDPPKPPAPPAAEPPKKPAASGGPSVDALSKAGQALDPADKAGLLTRAGRALQKHRTGRRPGSTKFPGAKGPPENWNKAGQDQLDDILTSPGSTTKPLGRGGWQVSAPDGRGARFNSDGSFGGFVE</sequence>
<dbReference type="HOGENOM" id="CLU_013078_0_0_7"/>
<feature type="region of interest" description="Disordered" evidence="2">
    <location>
        <begin position="1"/>
        <end position="36"/>
    </location>
</feature>
<dbReference type="BioCyc" id="SCEL448385:SCE_RS40070-MONOMER"/>
<dbReference type="InterPro" id="IPR022385">
    <property type="entry name" value="Rhs_assc_core"/>
</dbReference>
<dbReference type="InterPro" id="IPR056823">
    <property type="entry name" value="TEN-like_YD-shell"/>
</dbReference>
<dbReference type="Pfam" id="PF25023">
    <property type="entry name" value="TEN_YD-shell"/>
    <property type="match status" value="1"/>
</dbReference>
<evidence type="ECO:0000256" key="2">
    <source>
        <dbReference type="SAM" id="MobiDB-lite"/>
    </source>
</evidence>
<organism evidence="4 5">
    <name type="scientific">Sorangium cellulosum (strain So ce56)</name>
    <name type="common">Polyangium cellulosum (strain So ce56)</name>
    <dbReference type="NCBI Taxonomy" id="448385"/>
    <lineage>
        <taxon>Bacteria</taxon>
        <taxon>Pseudomonadati</taxon>
        <taxon>Myxococcota</taxon>
        <taxon>Polyangia</taxon>
        <taxon>Polyangiales</taxon>
        <taxon>Polyangiaceae</taxon>
        <taxon>Sorangium</taxon>
    </lineage>
</organism>
<keyword evidence="5" id="KW-1185">Reference proteome</keyword>
<reference evidence="4 5" key="1">
    <citation type="journal article" date="2007" name="Nat. Biotechnol.">
        <title>Complete genome sequence of the myxobacterium Sorangium cellulosum.</title>
        <authorList>
            <person name="Schneiker S."/>
            <person name="Perlova O."/>
            <person name="Kaiser O."/>
            <person name="Gerth K."/>
            <person name="Alici A."/>
            <person name="Altmeyer M.O."/>
            <person name="Bartels D."/>
            <person name="Bekel T."/>
            <person name="Beyer S."/>
            <person name="Bode E."/>
            <person name="Bode H.B."/>
            <person name="Bolten C.J."/>
            <person name="Choudhuri J.V."/>
            <person name="Doss S."/>
            <person name="Elnakady Y.A."/>
            <person name="Frank B."/>
            <person name="Gaigalat L."/>
            <person name="Goesmann A."/>
            <person name="Groeger C."/>
            <person name="Gross F."/>
            <person name="Jelsbak L."/>
            <person name="Jelsbak L."/>
            <person name="Kalinowski J."/>
            <person name="Kegler C."/>
            <person name="Knauber T."/>
            <person name="Konietzny S."/>
            <person name="Kopp M."/>
            <person name="Krause L."/>
            <person name="Krug D."/>
            <person name="Linke B."/>
            <person name="Mahmud T."/>
            <person name="Martinez-Arias R."/>
            <person name="McHardy A.C."/>
            <person name="Merai M."/>
            <person name="Meyer F."/>
            <person name="Mormann S."/>
            <person name="Munoz-Dorado J."/>
            <person name="Perez J."/>
            <person name="Pradella S."/>
            <person name="Rachid S."/>
            <person name="Raddatz G."/>
            <person name="Rosenau F."/>
            <person name="Rueckert C."/>
            <person name="Sasse F."/>
            <person name="Scharfe M."/>
            <person name="Schuster S.C."/>
            <person name="Suen G."/>
            <person name="Treuner-Lange A."/>
            <person name="Velicer G.J."/>
            <person name="Vorholter F.-J."/>
            <person name="Weissman K.J."/>
            <person name="Welch R.D."/>
            <person name="Wenzel S.C."/>
            <person name="Whitworth D.E."/>
            <person name="Wilhelm S."/>
            <person name="Wittmann C."/>
            <person name="Bloecker H."/>
            <person name="Puehler A."/>
            <person name="Mueller R."/>
        </authorList>
    </citation>
    <scope>NUCLEOTIDE SEQUENCE [LARGE SCALE GENOMIC DNA]</scope>
    <source>
        <strain evidence="5">So ce56</strain>
    </source>
</reference>
<dbReference type="PANTHER" id="PTHR32305">
    <property type="match status" value="1"/>
</dbReference>
<dbReference type="AlphaFoldDB" id="A9FBB1"/>
<dbReference type="NCBIfam" id="TIGR03696">
    <property type="entry name" value="Rhs_assc_core"/>
    <property type="match status" value="1"/>
</dbReference>
<feature type="region of interest" description="Disordered" evidence="2">
    <location>
        <begin position="50"/>
        <end position="69"/>
    </location>
</feature>
<accession>A9FBB1</accession>
<dbReference type="InterPro" id="IPR031325">
    <property type="entry name" value="RHS_repeat"/>
</dbReference>
<evidence type="ECO:0000313" key="5">
    <source>
        <dbReference type="Proteomes" id="UP000002139"/>
    </source>
</evidence>
<evidence type="ECO:0000259" key="3">
    <source>
        <dbReference type="Pfam" id="PF25023"/>
    </source>
</evidence>
<dbReference type="PANTHER" id="PTHR32305:SF15">
    <property type="entry name" value="PROTEIN RHSA-RELATED"/>
    <property type="match status" value="1"/>
</dbReference>
<dbReference type="NCBIfam" id="TIGR01643">
    <property type="entry name" value="YD_repeat_2x"/>
    <property type="match status" value="1"/>
</dbReference>
<evidence type="ECO:0000256" key="1">
    <source>
        <dbReference type="ARBA" id="ARBA00022737"/>
    </source>
</evidence>
<dbReference type="Gene3D" id="2.180.10.10">
    <property type="entry name" value="RHS repeat-associated core"/>
    <property type="match status" value="1"/>
</dbReference>
<feature type="domain" description="Teneurin-like YD-shell" evidence="3">
    <location>
        <begin position="627"/>
        <end position="735"/>
    </location>
</feature>
<dbReference type="Proteomes" id="UP000002139">
    <property type="component" value="Chromosome"/>
</dbReference>
<dbReference type="InterPro" id="IPR006530">
    <property type="entry name" value="YD"/>
</dbReference>
<evidence type="ECO:0000313" key="4">
    <source>
        <dbReference type="EMBL" id="CAN97995.1"/>
    </source>
</evidence>
<dbReference type="KEGG" id="scl:sce7825"/>
<dbReference type="Pfam" id="PF05593">
    <property type="entry name" value="RHS_repeat"/>
    <property type="match status" value="1"/>
</dbReference>
<feature type="compositionally biased region" description="Pro residues" evidence="2">
    <location>
        <begin position="1"/>
        <end position="12"/>
    </location>
</feature>
<name>A9FBB1_SORC5</name>
<protein>
    <submittedName>
        <fullName evidence="4">Conserved carbohydrate-binding protein, Rhs family</fullName>
    </submittedName>
</protein>
<dbReference type="eggNOG" id="COG3209">
    <property type="taxonomic scope" value="Bacteria"/>
</dbReference>
<dbReference type="EMBL" id="AM746676">
    <property type="protein sequence ID" value="CAN97995.1"/>
    <property type="molecule type" value="Genomic_DNA"/>
</dbReference>